<proteinExistence type="inferred from homology"/>
<dbReference type="EMBL" id="UOEM01000054">
    <property type="protein sequence ID" value="VAW12872.1"/>
    <property type="molecule type" value="Genomic_DNA"/>
</dbReference>
<reference evidence="2" key="1">
    <citation type="submission" date="2018-06" db="EMBL/GenBank/DDBJ databases">
        <authorList>
            <person name="Zhirakovskaya E."/>
        </authorList>
    </citation>
    <scope>NUCLEOTIDE SEQUENCE</scope>
</reference>
<comment type="similarity">
    <text evidence="1">Belongs to the short-chain dehydrogenases/reductases (SDR) family.</text>
</comment>
<dbReference type="AlphaFoldDB" id="A0A3B0TEI2"/>
<dbReference type="InterPro" id="IPR036291">
    <property type="entry name" value="NAD(P)-bd_dom_sf"/>
</dbReference>
<dbReference type="CDD" id="cd05344">
    <property type="entry name" value="BKR_like_SDR_like"/>
    <property type="match status" value="1"/>
</dbReference>
<dbReference type="Gene3D" id="3.40.50.720">
    <property type="entry name" value="NAD(P)-binding Rossmann-like Domain"/>
    <property type="match status" value="1"/>
</dbReference>
<protein>
    <submittedName>
        <fullName evidence="2">3-oxoacyl-[acyl-carrier protein] reductase</fullName>
        <ecNumber evidence="2">1.1.1.100</ecNumber>
    </submittedName>
</protein>
<dbReference type="InterPro" id="IPR050259">
    <property type="entry name" value="SDR"/>
</dbReference>
<dbReference type="PANTHER" id="PTHR42879:SF6">
    <property type="entry name" value="NADPH-DEPENDENT REDUCTASE BACG"/>
    <property type="match status" value="1"/>
</dbReference>
<dbReference type="SUPFAM" id="SSF51735">
    <property type="entry name" value="NAD(P)-binding Rossmann-fold domains"/>
    <property type="match status" value="1"/>
</dbReference>
<keyword evidence="2" id="KW-0560">Oxidoreductase</keyword>
<sequence>MDLEISGKRALVLASSQGLGLGIAEALAAEGVNVLICGRSHEKLASAAAAINGRKMGEAHFAAIDLTDRNSAQTLYDAAGSKLGGVDILINNTGGPPPGSVLEPDAETWRSFFDVMVLRLIEITNLCLPAMRAAKWGRIVTVTSMGVQQPIPILGISNTLRPALVGWNKSLATALAAEGITANVLLPGRISTERTATIDQANAHASGKSVADIEARSKAGIPVGRYGRVEEFGATAAFLCGRSAGYITGSALRVDGGVIASV</sequence>
<dbReference type="PRINTS" id="PR00081">
    <property type="entry name" value="GDHRDH"/>
</dbReference>
<evidence type="ECO:0000256" key="1">
    <source>
        <dbReference type="ARBA" id="ARBA00006484"/>
    </source>
</evidence>
<name>A0A3B0TEI2_9ZZZZ</name>
<gene>
    <name evidence="2" type="ORF">MNBD_ALPHA09-366</name>
</gene>
<dbReference type="Pfam" id="PF13561">
    <property type="entry name" value="adh_short_C2"/>
    <property type="match status" value="1"/>
</dbReference>
<accession>A0A3B0TEI2</accession>
<dbReference type="InterPro" id="IPR002347">
    <property type="entry name" value="SDR_fam"/>
</dbReference>
<organism evidence="2">
    <name type="scientific">hydrothermal vent metagenome</name>
    <dbReference type="NCBI Taxonomy" id="652676"/>
    <lineage>
        <taxon>unclassified sequences</taxon>
        <taxon>metagenomes</taxon>
        <taxon>ecological metagenomes</taxon>
    </lineage>
</organism>
<evidence type="ECO:0000313" key="2">
    <source>
        <dbReference type="EMBL" id="VAW12872.1"/>
    </source>
</evidence>
<dbReference type="EC" id="1.1.1.100" evidence="2"/>
<dbReference type="GO" id="GO:0004316">
    <property type="term" value="F:3-oxoacyl-[acyl-carrier-protein] reductase (NADPH) activity"/>
    <property type="evidence" value="ECO:0007669"/>
    <property type="project" value="UniProtKB-EC"/>
</dbReference>
<dbReference type="PANTHER" id="PTHR42879">
    <property type="entry name" value="3-OXOACYL-(ACYL-CARRIER-PROTEIN) REDUCTASE"/>
    <property type="match status" value="1"/>
</dbReference>